<dbReference type="PANTHER" id="PTHR33993:SF10">
    <property type="entry name" value="CONSERVED PROTEIN"/>
    <property type="match status" value="1"/>
</dbReference>
<name>A0ABP7ZFZ6_9ACTN</name>
<dbReference type="Pfam" id="PF00903">
    <property type="entry name" value="Glyoxalase"/>
    <property type="match status" value="2"/>
</dbReference>
<dbReference type="Proteomes" id="UP001500266">
    <property type="component" value="Unassembled WGS sequence"/>
</dbReference>
<evidence type="ECO:0000313" key="2">
    <source>
        <dbReference type="EMBL" id="GAA4156349.1"/>
    </source>
</evidence>
<dbReference type="PANTHER" id="PTHR33993">
    <property type="entry name" value="GLYOXALASE-RELATED"/>
    <property type="match status" value="1"/>
</dbReference>
<dbReference type="EMBL" id="BAABDO010000142">
    <property type="protein sequence ID" value="GAA4156349.1"/>
    <property type="molecule type" value="Genomic_DNA"/>
</dbReference>
<evidence type="ECO:0000313" key="3">
    <source>
        <dbReference type="Proteomes" id="UP001500266"/>
    </source>
</evidence>
<comment type="caution">
    <text evidence="2">The sequence shown here is derived from an EMBL/GenBank/DDBJ whole genome shotgun (WGS) entry which is preliminary data.</text>
</comment>
<dbReference type="InterPro" id="IPR052164">
    <property type="entry name" value="Anthracycline_SecMetBiosynth"/>
</dbReference>
<protein>
    <submittedName>
        <fullName evidence="2">VOC family protein</fullName>
    </submittedName>
</protein>
<feature type="domain" description="VOC" evidence="1">
    <location>
        <begin position="12"/>
        <end position="126"/>
    </location>
</feature>
<keyword evidence="3" id="KW-1185">Reference proteome</keyword>
<reference evidence="3" key="1">
    <citation type="journal article" date="2019" name="Int. J. Syst. Evol. Microbiol.">
        <title>The Global Catalogue of Microorganisms (GCM) 10K type strain sequencing project: providing services to taxonomists for standard genome sequencing and annotation.</title>
        <authorList>
            <consortium name="The Broad Institute Genomics Platform"/>
            <consortium name="The Broad Institute Genome Sequencing Center for Infectious Disease"/>
            <person name="Wu L."/>
            <person name="Ma J."/>
        </authorList>
    </citation>
    <scope>NUCLEOTIDE SEQUENCE [LARGE SCALE GENOMIC DNA]</scope>
    <source>
        <strain evidence="3">JCM 17316</strain>
    </source>
</reference>
<feature type="domain" description="VOC" evidence="1">
    <location>
        <begin position="140"/>
        <end position="251"/>
    </location>
</feature>
<dbReference type="InterPro" id="IPR037523">
    <property type="entry name" value="VOC_core"/>
</dbReference>
<proteinExistence type="predicted"/>
<dbReference type="Gene3D" id="3.10.180.10">
    <property type="entry name" value="2,3-Dihydroxybiphenyl 1,2-Dioxygenase, domain 1"/>
    <property type="match status" value="2"/>
</dbReference>
<sequence length="259" mass="27857">MSHVTTTQPEGTPTWLELDVPDPEAAGRFYGGVLGWRFQDQGPEAGGYRLCLLRGEPVAGVMRSPGEGGAARRWTVYFATGDCDGAAERAADAGGEVVHEPMDVMDLGRMAIVTDAVGAPLGLWQGRAHVGARLVNEPGALVWNELVTGDADEAREFYRNLFDHTTEPIAGEADYTLLRRPDGHEVGGIHGDPDAASSTWLSYFEVEDVDSAVRAVQASGGALDGEPWNSPYGRMAHVRDPFGAEFRLVRPPDRVPDSV</sequence>
<dbReference type="CDD" id="cd07247">
    <property type="entry name" value="SgaA_N_like"/>
    <property type="match status" value="2"/>
</dbReference>
<gene>
    <name evidence="2" type="ORF">GCM10022416_57460</name>
</gene>
<dbReference type="SUPFAM" id="SSF54593">
    <property type="entry name" value="Glyoxalase/Bleomycin resistance protein/Dihydroxybiphenyl dioxygenase"/>
    <property type="match status" value="1"/>
</dbReference>
<accession>A0ABP7ZFZ6</accession>
<organism evidence="2 3">
    <name type="scientific">Actinomadura keratinilytica</name>
    <dbReference type="NCBI Taxonomy" id="547461"/>
    <lineage>
        <taxon>Bacteria</taxon>
        <taxon>Bacillati</taxon>
        <taxon>Actinomycetota</taxon>
        <taxon>Actinomycetes</taxon>
        <taxon>Streptosporangiales</taxon>
        <taxon>Thermomonosporaceae</taxon>
        <taxon>Actinomadura</taxon>
    </lineage>
</organism>
<dbReference type="RefSeq" id="WP_345024837.1">
    <property type="nucleotide sequence ID" value="NZ_BAABDO010000142.1"/>
</dbReference>
<dbReference type="InterPro" id="IPR004360">
    <property type="entry name" value="Glyas_Fos-R_dOase_dom"/>
</dbReference>
<dbReference type="InterPro" id="IPR029068">
    <property type="entry name" value="Glyas_Bleomycin-R_OHBP_Dase"/>
</dbReference>
<evidence type="ECO:0000259" key="1">
    <source>
        <dbReference type="PROSITE" id="PS51819"/>
    </source>
</evidence>
<dbReference type="PROSITE" id="PS51819">
    <property type="entry name" value="VOC"/>
    <property type="match status" value="2"/>
</dbReference>